<name>A0A843U351_COLES</name>
<dbReference type="InterPro" id="IPR004252">
    <property type="entry name" value="Probable_transposase_24"/>
</dbReference>
<feature type="domain" description="Transposase-associated" evidence="1">
    <location>
        <begin position="5"/>
        <end position="84"/>
    </location>
</feature>
<evidence type="ECO:0000313" key="3">
    <source>
        <dbReference type="Proteomes" id="UP000652761"/>
    </source>
</evidence>
<dbReference type="InterPro" id="IPR029480">
    <property type="entry name" value="Transpos_assoc"/>
</dbReference>
<evidence type="ECO:0000259" key="1">
    <source>
        <dbReference type="Pfam" id="PF13963"/>
    </source>
</evidence>
<sequence length="294" mass="32792">MSAHRKWMYRRIVGNELSSEFSEDVDGFIDFAVSNVNTVDPEGRIRCSCAVCKNNRFLQPFDVEPHLYKKGFVHGYVNWTAHGEEFWGHTEKELAKRAVGGVADPLQWKGHDPPAIRKDYWDAMCDQWATQEYQSRSAIATQNRAKMPEASLHTSGSITFGRHKKRMESYEQQLIERHGDGSSQHPQFDALAWLVAAGLPKKGRVFGFGTGIDAGGVINSTMKSGCSTASYSYTQSPPPPQQPTELPDHYCSALIRHLDSWFNRTVVPTLHAMGVAFPHPPPPPSIAGFGQMST</sequence>
<dbReference type="AlphaFoldDB" id="A0A843U351"/>
<dbReference type="EMBL" id="NMUH01000469">
    <property type="protein sequence ID" value="MQL79662.1"/>
    <property type="molecule type" value="Genomic_DNA"/>
</dbReference>
<accession>A0A843U351</accession>
<protein>
    <recommendedName>
        <fullName evidence="1">Transposase-associated domain-containing protein</fullName>
    </recommendedName>
</protein>
<keyword evidence="3" id="KW-1185">Reference proteome</keyword>
<gene>
    <name evidence="2" type="ORF">Taro_012088</name>
</gene>
<dbReference type="Pfam" id="PF13963">
    <property type="entry name" value="Transpos_assoc"/>
    <property type="match status" value="1"/>
</dbReference>
<evidence type="ECO:0000313" key="2">
    <source>
        <dbReference type="EMBL" id="MQL79662.1"/>
    </source>
</evidence>
<dbReference type="Pfam" id="PF03004">
    <property type="entry name" value="Transposase_24"/>
    <property type="match status" value="1"/>
</dbReference>
<organism evidence="2 3">
    <name type="scientific">Colocasia esculenta</name>
    <name type="common">Wild taro</name>
    <name type="synonym">Arum esculentum</name>
    <dbReference type="NCBI Taxonomy" id="4460"/>
    <lineage>
        <taxon>Eukaryota</taxon>
        <taxon>Viridiplantae</taxon>
        <taxon>Streptophyta</taxon>
        <taxon>Embryophyta</taxon>
        <taxon>Tracheophyta</taxon>
        <taxon>Spermatophyta</taxon>
        <taxon>Magnoliopsida</taxon>
        <taxon>Liliopsida</taxon>
        <taxon>Araceae</taxon>
        <taxon>Aroideae</taxon>
        <taxon>Colocasieae</taxon>
        <taxon>Colocasia</taxon>
    </lineage>
</organism>
<feature type="non-terminal residue" evidence="2">
    <location>
        <position position="294"/>
    </location>
</feature>
<reference evidence="2" key="1">
    <citation type="submission" date="2017-07" db="EMBL/GenBank/DDBJ databases">
        <title>Taro Niue Genome Assembly and Annotation.</title>
        <authorList>
            <person name="Atibalentja N."/>
            <person name="Keating K."/>
            <person name="Fields C.J."/>
        </authorList>
    </citation>
    <scope>NUCLEOTIDE SEQUENCE</scope>
    <source>
        <strain evidence="2">Niue_2</strain>
        <tissue evidence="2">Leaf</tissue>
    </source>
</reference>
<proteinExistence type="predicted"/>
<comment type="caution">
    <text evidence="2">The sequence shown here is derived from an EMBL/GenBank/DDBJ whole genome shotgun (WGS) entry which is preliminary data.</text>
</comment>
<dbReference type="OrthoDB" id="1422231at2759"/>
<dbReference type="Proteomes" id="UP000652761">
    <property type="component" value="Unassembled WGS sequence"/>
</dbReference>